<evidence type="ECO:0000256" key="1">
    <source>
        <dbReference type="SAM" id="MobiDB-lite"/>
    </source>
</evidence>
<feature type="domain" description="EB" evidence="2">
    <location>
        <begin position="39"/>
        <end position="82"/>
    </location>
</feature>
<reference evidence="3" key="1">
    <citation type="submission" date="2021-02" db="EMBL/GenBank/DDBJ databases">
        <authorList>
            <person name="Nowell W R."/>
        </authorList>
    </citation>
    <scope>NUCLEOTIDE SEQUENCE</scope>
</reference>
<dbReference type="InterPro" id="IPR006149">
    <property type="entry name" value="EB_dom"/>
</dbReference>
<proteinExistence type="predicted"/>
<dbReference type="AlphaFoldDB" id="A0A816ZWF2"/>
<dbReference type="EMBL" id="CAJNRF010017695">
    <property type="protein sequence ID" value="CAF2236393.1"/>
    <property type="molecule type" value="Genomic_DNA"/>
</dbReference>
<evidence type="ECO:0000313" key="4">
    <source>
        <dbReference type="EMBL" id="CAF3843570.1"/>
    </source>
</evidence>
<gene>
    <name evidence="4" type="ORF">OVN521_LOCUS6409</name>
    <name evidence="5" type="ORF">UXM345_LOCUS18524</name>
    <name evidence="3" type="ORF">WKI299_LOCUS36288</name>
</gene>
<evidence type="ECO:0000313" key="6">
    <source>
        <dbReference type="Proteomes" id="UP000663856"/>
    </source>
</evidence>
<evidence type="ECO:0000313" key="7">
    <source>
        <dbReference type="Proteomes" id="UP000663866"/>
    </source>
</evidence>
<feature type="region of interest" description="Disordered" evidence="1">
    <location>
        <begin position="1"/>
        <end position="35"/>
    </location>
</feature>
<sequence>MLPKRYNTVAPTRDLVRSNSQESTETASNSPNNDHFWTDSICEHLKTFNDTCSLNNECNSNDSLLCINGICECNSTQFWNNGNIEEKDAKRK</sequence>
<organism evidence="3 6">
    <name type="scientific">Rotaria magnacalcarata</name>
    <dbReference type="NCBI Taxonomy" id="392030"/>
    <lineage>
        <taxon>Eukaryota</taxon>
        <taxon>Metazoa</taxon>
        <taxon>Spiralia</taxon>
        <taxon>Gnathifera</taxon>
        <taxon>Rotifera</taxon>
        <taxon>Eurotatoria</taxon>
        <taxon>Bdelloidea</taxon>
        <taxon>Philodinida</taxon>
        <taxon>Philodinidae</taxon>
        <taxon>Rotaria</taxon>
    </lineage>
</organism>
<evidence type="ECO:0000313" key="5">
    <source>
        <dbReference type="EMBL" id="CAF4039763.1"/>
    </source>
</evidence>
<name>A0A816ZWF2_9BILA</name>
<dbReference type="Proteomes" id="UP000663842">
    <property type="component" value="Unassembled WGS sequence"/>
</dbReference>
<dbReference type="Proteomes" id="UP000663866">
    <property type="component" value="Unassembled WGS sequence"/>
</dbReference>
<dbReference type="EMBL" id="CAJOBF010002518">
    <property type="protein sequence ID" value="CAF4039763.1"/>
    <property type="molecule type" value="Genomic_DNA"/>
</dbReference>
<evidence type="ECO:0000259" key="2">
    <source>
        <dbReference type="Pfam" id="PF01683"/>
    </source>
</evidence>
<comment type="caution">
    <text evidence="3">The sequence shown here is derived from an EMBL/GenBank/DDBJ whole genome shotgun (WGS) entry which is preliminary data.</text>
</comment>
<keyword evidence="7" id="KW-1185">Reference proteome</keyword>
<dbReference type="EMBL" id="CAJOBG010000672">
    <property type="protein sequence ID" value="CAF3843570.1"/>
    <property type="molecule type" value="Genomic_DNA"/>
</dbReference>
<dbReference type="Pfam" id="PF01683">
    <property type="entry name" value="EB"/>
    <property type="match status" value="1"/>
</dbReference>
<feature type="compositionally biased region" description="Polar residues" evidence="1">
    <location>
        <begin position="17"/>
        <end position="35"/>
    </location>
</feature>
<evidence type="ECO:0000313" key="3">
    <source>
        <dbReference type="EMBL" id="CAF2236393.1"/>
    </source>
</evidence>
<dbReference type="Proteomes" id="UP000663856">
    <property type="component" value="Unassembled WGS sequence"/>
</dbReference>
<accession>A0A816ZWF2</accession>
<protein>
    <recommendedName>
        <fullName evidence="2">EB domain-containing protein</fullName>
    </recommendedName>
</protein>